<dbReference type="Gene3D" id="3.40.50.150">
    <property type="entry name" value="Vaccinia Virus protein VP39"/>
    <property type="match status" value="1"/>
</dbReference>
<dbReference type="GO" id="GO:0008168">
    <property type="term" value="F:methyltransferase activity"/>
    <property type="evidence" value="ECO:0007669"/>
    <property type="project" value="UniProtKB-KW"/>
</dbReference>
<dbReference type="CDD" id="cd02440">
    <property type="entry name" value="AdoMet_MTases"/>
    <property type="match status" value="1"/>
</dbReference>
<evidence type="ECO:0000259" key="1">
    <source>
        <dbReference type="Pfam" id="PF10119"/>
    </source>
</evidence>
<keyword evidence="3" id="KW-0808">Transferase</keyword>
<dbReference type="RefSeq" id="WP_052508733.1">
    <property type="nucleotide sequence ID" value="NZ_LK391969.1"/>
</dbReference>
<dbReference type="InterPro" id="IPR025714">
    <property type="entry name" value="Methyltranfer_dom"/>
</dbReference>
<sequence length="428" mass="46950">MSNSAGYVQDVSYPAHFHREIQPLWLATLTRFLGSAPPDLNRPYSYCELGCGVGINLLVAAATDPQGQFVGVDFNGRHLAVARDAAAFMGLANIRFMQADFRSFARDNSLHFDFIVSHGVWSWISAAQQQAILQLVHQSLKPRGLCYLHYMCHPGATQMLPLQKLLIEAARELPGSSEQQLQAGLELLSQMDAAGAFHDQPRLRAGLQTLQQQNLAYLAHDLLAEHWRPQHSVDMHRLLGQAGAVQLGSADPFENLEAMSIPGNLQPLLARQSSPAVRETFKDLARHQHQRRDLFQRDPVRLSPAEQLAGMDAVRFQRLPDAPAAGPVPFATPIGDIQGPAQIFTPLLAALAKDPASFGELRRLPAFTGQLGMLSQALQMLIWGGHVHPLREGSAANAGQIDKLNQWIDRQRLAIQLVPACATAVTTP</sequence>
<dbReference type="OrthoDB" id="323463at2"/>
<evidence type="ECO:0000259" key="2">
    <source>
        <dbReference type="Pfam" id="PF13847"/>
    </source>
</evidence>
<evidence type="ECO:0000313" key="3">
    <source>
        <dbReference type="EMBL" id="CEA04364.1"/>
    </source>
</evidence>
<feature type="domain" description="Methyltransferase" evidence="2">
    <location>
        <begin position="44"/>
        <end position="171"/>
    </location>
</feature>
<name>A0A078MDR6_9PSED</name>
<proteinExistence type="predicted"/>
<dbReference type="InterPro" id="IPR029063">
    <property type="entry name" value="SAM-dependent_MTases_sf"/>
</dbReference>
<dbReference type="PATRIC" id="fig|1461581.3.peg.1470"/>
<gene>
    <name evidence="3" type="ORF">BN1049_01493</name>
</gene>
<dbReference type="PANTHER" id="PTHR45128:SF1">
    <property type="entry name" value="S-ADENOSYLMETHIONINE-DEPENDENT METHYLTRANSFERASE RV2258C"/>
    <property type="match status" value="1"/>
</dbReference>
<feature type="domain" description="Methyltransferase regulatory" evidence="1">
    <location>
        <begin position="216"/>
        <end position="297"/>
    </location>
</feature>
<dbReference type="Pfam" id="PF13847">
    <property type="entry name" value="Methyltransf_31"/>
    <property type="match status" value="1"/>
</dbReference>
<dbReference type="InterPro" id="IPR018773">
    <property type="entry name" value="MeTrfase_reg_dom_prd"/>
</dbReference>
<dbReference type="GO" id="GO:0032259">
    <property type="term" value="P:methylation"/>
    <property type="evidence" value="ECO:0007669"/>
    <property type="project" value="UniProtKB-KW"/>
</dbReference>
<keyword evidence="3" id="KW-0489">Methyltransferase</keyword>
<accession>A0A078MDR6</accession>
<dbReference type="EMBL" id="LK391969">
    <property type="protein sequence ID" value="CEF26560.1"/>
    <property type="molecule type" value="Genomic_DNA"/>
</dbReference>
<dbReference type="EMBL" id="LM997413">
    <property type="protein sequence ID" value="CEA04364.1"/>
    <property type="molecule type" value="Genomic_DNA"/>
</dbReference>
<dbReference type="InterPro" id="IPR053173">
    <property type="entry name" value="SAM-binding_MTase"/>
</dbReference>
<dbReference type="AlphaFoldDB" id="A0A078MDR6"/>
<reference evidence="3" key="1">
    <citation type="submission" date="2014-07" db="EMBL/GenBank/DDBJ databases">
        <authorList>
            <person name="Urmite Genomes Urmite Genomes"/>
        </authorList>
    </citation>
    <scope>NUCLEOTIDE SEQUENCE</scope>
    <source>
        <strain evidence="3">12M76_air</strain>
    </source>
</reference>
<dbReference type="PANTHER" id="PTHR45128">
    <property type="entry name" value="METHYLTRANSFERASE TYPE 11"/>
    <property type="match status" value="1"/>
</dbReference>
<organism evidence="3">
    <name type="scientific">Pseudomonas saudimassiliensis</name>
    <dbReference type="NCBI Taxonomy" id="1461581"/>
    <lineage>
        <taxon>Bacteria</taxon>
        <taxon>Pseudomonadati</taxon>
        <taxon>Pseudomonadota</taxon>
        <taxon>Gammaproteobacteria</taxon>
        <taxon>Pseudomonadales</taxon>
        <taxon>Pseudomonadaceae</taxon>
        <taxon>Pseudomonas</taxon>
    </lineage>
</organism>
<dbReference type="Pfam" id="PF10119">
    <property type="entry name" value="MethyTransf_Reg"/>
    <property type="match status" value="1"/>
</dbReference>
<dbReference type="SUPFAM" id="SSF53335">
    <property type="entry name" value="S-adenosyl-L-methionine-dependent methyltransferases"/>
    <property type="match status" value="1"/>
</dbReference>
<protein>
    <submittedName>
        <fullName evidence="3">Methyltransferase regulatory domain-containing protein</fullName>
    </submittedName>
</protein>